<evidence type="ECO:0000313" key="7">
    <source>
        <dbReference type="Proteomes" id="UP001479436"/>
    </source>
</evidence>
<dbReference type="Gene3D" id="3.40.630.60">
    <property type="match status" value="1"/>
</dbReference>
<dbReference type="InterPro" id="IPR016181">
    <property type="entry name" value="Acyl_CoA_acyltransferase"/>
</dbReference>
<evidence type="ECO:0000256" key="4">
    <source>
        <dbReference type="ARBA" id="ARBA00017712"/>
    </source>
</evidence>
<evidence type="ECO:0000256" key="2">
    <source>
        <dbReference type="ARBA" id="ARBA00008796"/>
    </source>
</evidence>
<dbReference type="Proteomes" id="UP001479436">
    <property type="component" value="Unassembled WGS sequence"/>
</dbReference>
<evidence type="ECO:0000256" key="1">
    <source>
        <dbReference type="ARBA" id="ARBA00002307"/>
    </source>
</evidence>
<dbReference type="PANTHER" id="PTHR10279:SF10">
    <property type="entry name" value="ORNITHINE DECARBOXYLASE ANTIZYME"/>
    <property type="match status" value="1"/>
</dbReference>
<dbReference type="InterPro" id="IPR002993">
    <property type="entry name" value="ODC_AZ"/>
</dbReference>
<evidence type="ECO:0000256" key="5">
    <source>
        <dbReference type="ARBA" id="ARBA00022758"/>
    </source>
</evidence>
<evidence type="ECO:0000313" key="6">
    <source>
        <dbReference type="EMBL" id="KAK9685825.1"/>
    </source>
</evidence>
<reference evidence="6 7" key="1">
    <citation type="submission" date="2023-04" db="EMBL/GenBank/DDBJ databases">
        <title>Genome of Basidiobolus ranarum AG-B5.</title>
        <authorList>
            <person name="Stajich J.E."/>
            <person name="Carter-House D."/>
            <person name="Gryganskyi A."/>
        </authorList>
    </citation>
    <scope>NUCLEOTIDE SEQUENCE [LARGE SCALE GENOMIC DNA]</scope>
    <source>
        <strain evidence="6 7">AG-B5</strain>
    </source>
</reference>
<comment type="subunit">
    <text evidence="3">Interacts with ODC and thereby sterically blocks ODC homodimerization.</text>
</comment>
<dbReference type="SUPFAM" id="SSF55729">
    <property type="entry name" value="Acyl-CoA N-acyltransferases (Nat)"/>
    <property type="match status" value="1"/>
</dbReference>
<dbReference type="InterPro" id="IPR038581">
    <property type="entry name" value="ODC_AZ_sf"/>
</dbReference>
<name>A0ABR2VN62_9FUNG</name>
<comment type="caution">
    <text evidence="6">The sequence shown here is derived from an EMBL/GenBank/DDBJ whole genome shotgun (WGS) entry which is preliminary data.</text>
</comment>
<evidence type="ECO:0000256" key="3">
    <source>
        <dbReference type="ARBA" id="ARBA00011486"/>
    </source>
</evidence>
<keyword evidence="5" id="KW-0688">Ribosomal frameshifting</keyword>
<proteinExistence type="inferred from homology"/>
<accession>A0ABR2VN62</accession>
<organism evidence="6 7">
    <name type="scientific">Basidiobolus ranarum</name>
    <dbReference type="NCBI Taxonomy" id="34480"/>
    <lineage>
        <taxon>Eukaryota</taxon>
        <taxon>Fungi</taxon>
        <taxon>Fungi incertae sedis</taxon>
        <taxon>Zoopagomycota</taxon>
        <taxon>Entomophthoromycotina</taxon>
        <taxon>Basidiobolomycetes</taxon>
        <taxon>Basidiobolales</taxon>
        <taxon>Basidiobolaceae</taxon>
        <taxon>Basidiobolus</taxon>
    </lineage>
</organism>
<dbReference type="Pfam" id="PF02100">
    <property type="entry name" value="ODC_AZ"/>
    <property type="match status" value="1"/>
</dbReference>
<dbReference type="EMBL" id="JASJQH010008934">
    <property type="protein sequence ID" value="KAK9685825.1"/>
    <property type="molecule type" value="Genomic_DNA"/>
</dbReference>
<sequence>MDHLASPSVPFFALPHVTRKTIIIAWVIELRGVFDVPSITLSDGDGRRTEIGLASRATGGLVASTDFAHKLLRIPEGSFHEIDAVLSISSRGMEVNTNEWLGFTTDKTLFLSPPNSAGWADSEFRESLMSILELADTILKCMKLVICMPKKKSDTASLLRTFMYIGFEVVSPSVYNQEPEYLLLGYEL</sequence>
<protein>
    <recommendedName>
        <fullName evidence="4">Ornithine decarboxylase antizyme</fullName>
    </recommendedName>
</protein>
<keyword evidence="7" id="KW-1185">Reference proteome</keyword>
<comment type="function">
    <text evidence="1">Ornithine decarboxylase (ODC) antizyme protein that negatively regulates ODC activity and intracellular polyamine biosynthesis in response to increased intracellular polyamine levels. Binds to ODC monomers, inhibiting the assembly of the functional ODC homodimer, and targets the monomers for ubiquitin-independent proteolytic destruction by the 26S proteasome.</text>
</comment>
<dbReference type="PANTHER" id="PTHR10279">
    <property type="entry name" value="ORNITHINE DECARBOXYLASE ANTIZYME"/>
    <property type="match status" value="1"/>
</dbReference>
<comment type="similarity">
    <text evidence="2">Belongs to the ODC antizyme family.</text>
</comment>
<gene>
    <name evidence="6" type="ORF">K7432_015357</name>
</gene>